<organism evidence="5 6">
    <name type="scientific">Marinobacter pelagius</name>
    <dbReference type="NCBI Taxonomy" id="379482"/>
    <lineage>
        <taxon>Bacteria</taxon>
        <taxon>Pseudomonadati</taxon>
        <taxon>Pseudomonadota</taxon>
        <taxon>Gammaproteobacteria</taxon>
        <taxon>Pseudomonadales</taxon>
        <taxon>Marinobacteraceae</taxon>
        <taxon>Marinobacter</taxon>
    </lineage>
</organism>
<dbReference type="PIRSF" id="PIRSF005902">
    <property type="entry name" value="DNase_TatD"/>
    <property type="match status" value="1"/>
</dbReference>
<dbReference type="Gene3D" id="3.20.20.140">
    <property type="entry name" value="Metal-dependent hydrolases"/>
    <property type="match status" value="1"/>
</dbReference>
<dbReference type="InterPro" id="IPR018228">
    <property type="entry name" value="DNase_TatD-rel_CS"/>
</dbReference>
<feature type="binding site" evidence="4">
    <location>
        <position position="153"/>
    </location>
    <ligand>
        <name>a divalent metal cation</name>
        <dbReference type="ChEBI" id="CHEBI:60240"/>
        <label>2</label>
    </ligand>
</feature>
<dbReference type="PROSITE" id="PS01091">
    <property type="entry name" value="TATD_3"/>
    <property type="match status" value="1"/>
</dbReference>
<dbReference type="PANTHER" id="PTHR46124:SF3">
    <property type="entry name" value="HYDROLASE"/>
    <property type="match status" value="1"/>
</dbReference>
<dbReference type="InterPro" id="IPR001130">
    <property type="entry name" value="TatD-like"/>
</dbReference>
<dbReference type="OrthoDB" id="9810005at2"/>
<dbReference type="GO" id="GO:0046872">
    <property type="term" value="F:metal ion binding"/>
    <property type="evidence" value="ECO:0007669"/>
    <property type="project" value="UniProtKB-KW"/>
</dbReference>
<evidence type="ECO:0000313" key="5">
    <source>
        <dbReference type="EMBL" id="SFN38258.1"/>
    </source>
</evidence>
<dbReference type="CDD" id="cd01310">
    <property type="entry name" value="TatD_DNAse"/>
    <property type="match status" value="1"/>
</dbReference>
<sequence>MRMIDAHCHFDFPCFDGQRAQVLGEARALGVLGVVIPGVRRPDWSRVREVAGAHPGLWYCLGIHPWFVQEHREEDLQVLENQLSERPERCVGLGECGLDRLHGALDEQQPWFERQVAIAGRLDLPLIIHSVKTHDEVHATLRRANWSGRALIHGFSGSYQQAAKLVDLGCYIGIGGVITHDRARKTRDTVARLPLECLVLETDAPDMAPAGVEAGQNSPVYLPRILETLATLRGVSASDIAPELLANACSLYGWTGGDLPE</sequence>
<evidence type="ECO:0000256" key="2">
    <source>
        <dbReference type="ARBA" id="ARBA00022723"/>
    </source>
</evidence>
<feature type="binding site" evidence="4">
    <location>
        <position position="129"/>
    </location>
    <ligand>
        <name>a divalent metal cation</name>
        <dbReference type="ChEBI" id="CHEBI:60240"/>
        <label>2</label>
    </ligand>
</feature>
<dbReference type="GO" id="GO:0005829">
    <property type="term" value="C:cytosol"/>
    <property type="evidence" value="ECO:0007669"/>
    <property type="project" value="TreeGrafter"/>
</dbReference>
<evidence type="ECO:0000313" key="6">
    <source>
        <dbReference type="Proteomes" id="UP000199339"/>
    </source>
</evidence>
<protein>
    <submittedName>
        <fullName evidence="5">TatD DNase family protein</fullName>
    </submittedName>
</protein>
<reference evidence="6" key="1">
    <citation type="submission" date="2016-10" db="EMBL/GenBank/DDBJ databases">
        <authorList>
            <person name="Varghese N."/>
            <person name="Submissions S."/>
        </authorList>
    </citation>
    <scope>NUCLEOTIDE SEQUENCE [LARGE SCALE GENOMIC DNA]</scope>
    <source>
        <strain evidence="6">CGMCC 1.6775</strain>
    </source>
</reference>
<dbReference type="SUPFAM" id="SSF51556">
    <property type="entry name" value="Metallo-dependent hydrolases"/>
    <property type="match status" value="1"/>
</dbReference>
<proteinExistence type="inferred from homology"/>
<evidence type="ECO:0000256" key="4">
    <source>
        <dbReference type="PIRSR" id="PIRSR005902-1"/>
    </source>
</evidence>
<feature type="binding site" evidence="4">
    <location>
        <position position="7"/>
    </location>
    <ligand>
        <name>a divalent metal cation</name>
        <dbReference type="ChEBI" id="CHEBI:60240"/>
        <label>1</label>
    </ligand>
</feature>
<feature type="binding site" evidence="4">
    <location>
        <position position="9"/>
    </location>
    <ligand>
        <name>a divalent metal cation</name>
        <dbReference type="ChEBI" id="CHEBI:60240"/>
        <label>1</label>
    </ligand>
</feature>
<dbReference type="PROSITE" id="PS01137">
    <property type="entry name" value="TATD_1"/>
    <property type="match status" value="1"/>
</dbReference>
<dbReference type="FunFam" id="3.20.20.140:FF:000005">
    <property type="entry name" value="TatD family hydrolase"/>
    <property type="match status" value="1"/>
</dbReference>
<name>A0A1I4YJM1_9GAMM</name>
<evidence type="ECO:0000256" key="1">
    <source>
        <dbReference type="ARBA" id="ARBA00009275"/>
    </source>
</evidence>
<dbReference type="AlphaFoldDB" id="A0A1I4YJM1"/>
<feature type="binding site" evidence="4">
    <location>
        <position position="95"/>
    </location>
    <ligand>
        <name>a divalent metal cation</name>
        <dbReference type="ChEBI" id="CHEBI:60240"/>
        <label>1</label>
    </ligand>
</feature>
<gene>
    <name evidence="5" type="ORF">SAMN04487961_2986</name>
</gene>
<dbReference type="GO" id="GO:0016788">
    <property type="term" value="F:hydrolase activity, acting on ester bonds"/>
    <property type="evidence" value="ECO:0007669"/>
    <property type="project" value="InterPro"/>
</dbReference>
<dbReference type="InterPro" id="IPR032466">
    <property type="entry name" value="Metal_Hydrolase"/>
</dbReference>
<keyword evidence="2 4" id="KW-0479">Metal-binding</keyword>
<comment type="similarity">
    <text evidence="1">Belongs to the metallo-dependent hydrolases superfamily. TatD-type hydrolase family.</text>
</comment>
<dbReference type="Pfam" id="PF01026">
    <property type="entry name" value="TatD_DNase"/>
    <property type="match status" value="1"/>
</dbReference>
<dbReference type="EMBL" id="FOUR01000007">
    <property type="protein sequence ID" value="SFN38258.1"/>
    <property type="molecule type" value="Genomic_DNA"/>
</dbReference>
<dbReference type="RefSeq" id="WP_092005370.1">
    <property type="nucleotide sequence ID" value="NZ_FOUR01000007.1"/>
</dbReference>
<feature type="binding site" evidence="4">
    <location>
        <position position="203"/>
    </location>
    <ligand>
        <name>a divalent metal cation</name>
        <dbReference type="ChEBI" id="CHEBI:60240"/>
        <label>1</label>
    </ligand>
</feature>
<keyword evidence="6" id="KW-1185">Reference proteome</keyword>
<accession>A0A1I4YJM1</accession>
<dbReference type="Proteomes" id="UP000199339">
    <property type="component" value="Unassembled WGS sequence"/>
</dbReference>
<dbReference type="PANTHER" id="PTHR46124">
    <property type="entry name" value="D-AMINOACYL-TRNA DEACYLASE"/>
    <property type="match status" value="1"/>
</dbReference>
<keyword evidence="3" id="KW-0378">Hydrolase</keyword>
<evidence type="ECO:0000256" key="3">
    <source>
        <dbReference type="ARBA" id="ARBA00022801"/>
    </source>
</evidence>